<reference evidence="1 2" key="1">
    <citation type="journal article" date="2015" name="Genome Announc.">
        <title>Complete genome sequences for 35 biothreat assay-relevant bacillus species.</title>
        <authorList>
            <person name="Johnson S.L."/>
            <person name="Daligault H.E."/>
            <person name="Davenport K.W."/>
            <person name="Jaissle J."/>
            <person name="Frey K.G."/>
            <person name="Ladner J.T."/>
            <person name="Broomall S.M."/>
            <person name="Bishop-Lilly K.A."/>
            <person name="Bruce D.C."/>
            <person name="Gibbons H.S."/>
            <person name="Coyne S.R."/>
            <person name="Lo C.C."/>
            <person name="Meincke L."/>
            <person name="Munk A.C."/>
            <person name="Koroleva G.I."/>
            <person name="Rosenzweig C.N."/>
            <person name="Palacios G.F."/>
            <person name="Redden C.L."/>
            <person name="Minogue T.D."/>
            <person name="Chain P.S."/>
        </authorList>
    </citation>
    <scope>NUCLEOTIDE SEQUENCE [LARGE SCALE GENOMIC DNA]</scope>
    <source>
        <strain evidence="2">ATCC 14581 / DSM 32 / JCM 2506 / NBRC 15308 / NCIMB 9376 / NCTC 10342 / NRRL B-14308 / VKM B-512</strain>
    </source>
</reference>
<accession>A0A0B6ADZ1</accession>
<dbReference type="Proteomes" id="UP000031829">
    <property type="component" value="Chromosome"/>
</dbReference>
<organism evidence="1 2">
    <name type="scientific">Priestia megaterium (strain ATCC 14581 / DSM 32 / CCUG 1817 / JCM 2506 / NBRC 15308 / NCIMB 9376 / NCTC 10342 / NRRL B-14308 / VKM B-512 / Ford 19)</name>
    <name type="common">Bacillus megaterium</name>
    <dbReference type="NCBI Taxonomy" id="1348623"/>
    <lineage>
        <taxon>Bacteria</taxon>
        <taxon>Bacillati</taxon>
        <taxon>Bacillota</taxon>
        <taxon>Bacilli</taxon>
        <taxon>Bacillales</taxon>
        <taxon>Bacillaceae</taxon>
        <taxon>Priestia</taxon>
    </lineage>
</organism>
<protein>
    <submittedName>
        <fullName evidence="1">Uncharacterized protein</fullName>
    </submittedName>
</protein>
<dbReference type="KEGG" id="bmeg:BG04_5148"/>
<dbReference type="EMBL" id="CP009920">
    <property type="protein sequence ID" value="AJI21736.1"/>
    <property type="molecule type" value="Genomic_DNA"/>
</dbReference>
<gene>
    <name evidence="1" type="ORF">BG04_5148</name>
</gene>
<proteinExistence type="predicted"/>
<dbReference type="HOGENOM" id="CLU_140407_1_0_9"/>
<sequence length="154" mass="18548">MEIYYCDEWSDIKKKPWNILDDRTAYTNHQKHEPYTAVLMEDEKPKYTINVTNEWVSVGFYDDLIRKYLNYDFEVMSEGKIFLRTAIYWEYDDETDTEVSSLILGFREDGYIAMEKRDLKNGSVEERETNDTLEGNWDAFPEFGQYIHLCKEER</sequence>
<dbReference type="AlphaFoldDB" id="A0A0B6ADZ1"/>
<name>A0A0B6ADZ1_PRIM2</name>
<evidence type="ECO:0000313" key="1">
    <source>
        <dbReference type="EMBL" id="AJI21736.1"/>
    </source>
</evidence>
<dbReference type="RefSeq" id="WP_034651420.1">
    <property type="nucleotide sequence ID" value="NZ_BCVB01000010.1"/>
</dbReference>
<evidence type="ECO:0000313" key="2">
    <source>
        <dbReference type="Proteomes" id="UP000031829"/>
    </source>
</evidence>
<dbReference type="GeneID" id="93643109"/>